<protein>
    <recommendedName>
        <fullName evidence="1">Stage 0 sporulation protein A homolog</fullName>
    </recommendedName>
</protein>
<dbReference type="OrthoDB" id="9790442at2"/>
<dbReference type="FunFam" id="1.10.10.10:FF:000018">
    <property type="entry name" value="DNA-binding response regulator ResD"/>
    <property type="match status" value="1"/>
</dbReference>
<sequence>MENYILVVEDNKEIALAIKDYLEKNSVSVLWASTGLEGMEEFNKNRSKIELAIIDIMLPEMDGFELCKNIRLKSDIPIIILSARFEEKDKVKGFEIGADDYLTKPFSLVELKARIDSQIRRYKRYIGEKEKYDYIEYNGGLIIYPEVREVRVDGKYVSLTSKEYDLLLLFCKNPSRIFTKKEFYESVWGEADVYGNNTVSVHIKSLREKIMDDLKNPKYIKTIWGSGYTFIGEKKS</sequence>
<dbReference type="InterPro" id="IPR039420">
    <property type="entry name" value="WalR-like"/>
</dbReference>
<evidence type="ECO:0000256" key="2">
    <source>
        <dbReference type="ARBA" id="ARBA00022553"/>
    </source>
</evidence>
<dbReference type="InterPro" id="IPR011006">
    <property type="entry name" value="CheY-like_superfamily"/>
</dbReference>
<feature type="modified residue" description="4-aspartylphosphate" evidence="8">
    <location>
        <position position="55"/>
    </location>
</feature>
<dbReference type="SUPFAM" id="SSF52172">
    <property type="entry name" value="CheY-like"/>
    <property type="match status" value="1"/>
</dbReference>
<feature type="domain" description="OmpR/PhoB-type" evidence="11">
    <location>
        <begin position="132"/>
        <end position="232"/>
    </location>
</feature>
<dbReference type="Pfam" id="PF00486">
    <property type="entry name" value="Trans_reg_C"/>
    <property type="match status" value="1"/>
</dbReference>
<evidence type="ECO:0000256" key="7">
    <source>
        <dbReference type="ARBA" id="ARBA00024867"/>
    </source>
</evidence>
<evidence type="ECO:0000256" key="4">
    <source>
        <dbReference type="ARBA" id="ARBA00023015"/>
    </source>
</evidence>
<dbReference type="RefSeq" id="WP_048571347.1">
    <property type="nucleotide sequence ID" value="NZ_LFVU01000028.1"/>
</dbReference>
<dbReference type="SMART" id="SM00862">
    <property type="entry name" value="Trans_reg_C"/>
    <property type="match status" value="1"/>
</dbReference>
<evidence type="ECO:0000256" key="3">
    <source>
        <dbReference type="ARBA" id="ARBA00023012"/>
    </source>
</evidence>
<dbReference type="PANTHER" id="PTHR48111">
    <property type="entry name" value="REGULATOR OF RPOS"/>
    <property type="match status" value="1"/>
</dbReference>
<evidence type="ECO:0000313" key="13">
    <source>
        <dbReference type="Proteomes" id="UP000036756"/>
    </source>
</evidence>
<evidence type="ECO:0000256" key="8">
    <source>
        <dbReference type="PROSITE-ProRule" id="PRU00169"/>
    </source>
</evidence>
<evidence type="ECO:0000256" key="6">
    <source>
        <dbReference type="ARBA" id="ARBA00023163"/>
    </source>
</evidence>
<dbReference type="GO" id="GO:0000976">
    <property type="term" value="F:transcription cis-regulatory region binding"/>
    <property type="evidence" value="ECO:0007669"/>
    <property type="project" value="TreeGrafter"/>
</dbReference>
<keyword evidence="2 8" id="KW-0597">Phosphoprotein</keyword>
<keyword evidence="4" id="KW-0805">Transcription regulation</keyword>
<dbReference type="AlphaFoldDB" id="A0A0J8D9E8"/>
<keyword evidence="13" id="KW-1185">Reference proteome</keyword>
<proteinExistence type="predicted"/>
<dbReference type="Gene3D" id="1.10.10.10">
    <property type="entry name" value="Winged helix-like DNA-binding domain superfamily/Winged helix DNA-binding domain"/>
    <property type="match status" value="1"/>
</dbReference>
<dbReference type="Gene3D" id="6.10.250.690">
    <property type="match status" value="1"/>
</dbReference>
<evidence type="ECO:0000259" key="10">
    <source>
        <dbReference type="PROSITE" id="PS50110"/>
    </source>
</evidence>
<dbReference type="STRING" id="1121307.CLCY_1c01830"/>
<dbReference type="SMART" id="SM00448">
    <property type="entry name" value="REC"/>
    <property type="match status" value="1"/>
</dbReference>
<dbReference type="PANTHER" id="PTHR48111:SF40">
    <property type="entry name" value="PHOSPHATE REGULON TRANSCRIPTIONAL REGULATORY PROTEIN PHOB"/>
    <property type="match status" value="1"/>
</dbReference>
<dbReference type="Pfam" id="PF00072">
    <property type="entry name" value="Response_reg"/>
    <property type="match status" value="1"/>
</dbReference>
<name>A0A0J8D9E8_CLOCY</name>
<evidence type="ECO:0000259" key="11">
    <source>
        <dbReference type="PROSITE" id="PS51755"/>
    </source>
</evidence>
<accession>A0A0J8D9E8</accession>
<comment type="function">
    <text evidence="7">May play the central regulatory role in sporulation. It may be an element of the effector pathway responsible for the activation of sporulation genes in response to nutritional stress. Spo0A may act in concert with spo0H (a sigma factor) to control the expression of some genes that are critical to the sporulation process.</text>
</comment>
<dbReference type="PATRIC" id="fig|1121307.3.peg.544"/>
<keyword evidence="6" id="KW-0804">Transcription</keyword>
<keyword evidence="3" id="KW-0902">Two-component regulatory system</keyword>
<dbReference type="Gene3D" id="3.40.50.2300">
    <property type="match status" value="1"/>
</dbReference>
<dbReference type="PROSITE" id="PS51755">
    <property type="entry name" value="OMPR_PHOB"/>
    <property type="match status" value="1"/>
</dbReference>
<dbReference type="GO" id="GO:0032993">
    <property type="term" value="C:protein-DNA complex"/>
    <property type="evidence" value="ECO:0007669"/>
    <property type="project" value="TreeGrafter"/>
</dbReference>
<feature type="DNA-binding region" description="OmpR/PhoB-type" evidence="9">
    <location>
        <begin position="132"/>
        <end position="232"/>
    </location>
</feature>
<keyword evidence="5 9" id="KW-0238">DNA-binding</keyword>
<dbReference type="InterPro" id="IPR001867">
    <property type="entry name" value="OmpR/PhoB-type_DNA-bd"/>
</dbReference>
<dbReference type="GO" id="GO:0005829">
    <property type="term" value="C:cytosol"/>
    <property type="evidence" value="ECO:0007669"/>
    <property type="project" value="TreeGrafter"/>
</dbReference>
<feature type="domain" description="Response regulatory" evidence="10">
    <location>
        <begin position="4"/>
        <end position="119"/>
    </location>
</feature>
<dbReference type="GO" id="GO:0000156">
    <property type="term" value="F:phosphorelay response regulator activity"/>
    <property type="evidence" value="ECO:0007669"/>
    <property type="project" value="TreeGrafter"/>
</dbReference>
<dbReference type="Proteomes" id="UP000036756">
    <property type="component" value="Unassembled WGS sequence"/>
</dbReference>
<gene>
    <name evidence="12" type="primary">vanR</name>
    <name evidence="12" type="ORF">CLCY_1c01830</name>
</gene>
<evidence type="ECO:0000256" key="5">
    <source>
        <dbReference type="ARBA" id="ARBA00023125"/>
    </source>
</evidence>
<evidence type="ECO:0000256" key="9">
    <source>
        <dbReference type="PROSITE-ProRule" id="PRU01091"/>
    </source>
</evidence>
<dbReference type="EMBL" id="LFVU01000028">
    <property type="protein sequence ID" value="KMT20949.1"/>
    <property type="molecule type" value="Genomic_DNA"/>
</dbReference>
<organism evidence="12 13">
    <name type="scientific">Clostridium cylindrosporum DSM 605</name>
    <dbReference type="NCBI Taxonomy" id="1121307"/>
    <lineage>
        <taxon>Bacteria</taxon>
        <taxon>Bacillati</taxon>
        <taxon>Bacillota</taxon>
        <taxon>Clostridia</taxon>
        <taxon>Eubacteriales</taxon>
        <taxon>Clostridiaceae</taxon>
        <taxon>Clostridium</taxon>
    </lineage>
</organism>
<dbReference type="PROSITE" id="PS50110">
    <property type="entry name" value="RESPONSE_REGULATORY"/>
    <property type="match status" value="1"/>
</dbReference>
<evidence type="ECO:0000313" key="12">
    <source>
        <dbReference type="EMBL" id="KMT20949.1"/>
    </source>
</evidence>
<comment type="caution">
    <text evidence="12">The sequence shown here is derived from an EMBL/GenBank/DDBJ whole genome shotgun (WGS) entry which is preliminary data.</text>
</comment>
<dbReference type="CDD" id="cd00383">
    <property type="entry name" value="trans_reg_C"/>
    <property type="match status" value="1"/>
</dbReference>
<evidence type="ECO:0000256" key="1">
    <source>
        <dbReference type="ARBA" id="ARBA00018672"/>
    </source>
</evidence>
<dbReference type="CDD" id="cd17574">
    <property type="entry name" value="REC_OmpR"/>
    <property type="match status" value="1"/>
</dbReference>
<dbReference type="InterPro" id="IPR036388">
    <property type="entry name" value="WH-like_DNA-bd_sf"/>
</dbReference>
<reference evidence="12 13" key="1">
    <citation type="submission" date="2015-06" db="EMBL/GenBank/DDBJ databases">
        <title>Draft genome sequence of the purine-degrading Clostridium cylindrosporum HC-1 (DSM 605).</title>
        <authorList>
            <person name="Poehlein A."/>
            <person name="Schiel-Bengelsdorf B."/>
            <person name="Bengelsdorf F."/>
            <person name="Daniel R."/>
            <person name="Duerre P."/>
        </authorList>
    </citation>
    <scope>NUCLEOTIDE SEQUENCE [LARGE SCALE GENOMIC DNA]</scope>
    <source>
        <strain evidence="12 13">DSM 605</strain>
    </source>
</reference>
<dbReference type="GO" id="GO:0006355">
    <property type="term" value="P:regulation of DNA-templated transcription"/>
    <property type="evidence" value="ECO:0007669"/>
    <property type="project" value="InterPro"/>
</dbReference>
<dbReference type="InterPro" id="IPR001789">
    <property type="entry name" value="Sig_transdc_resp-reg_receiver"/>
</dbReference>